<keyword evidence="3" id="KW-0812">Transmembrane</keyword>
<dbReference type="PIRSF" id="PIRSF032126">
    <property type="entry name" value="F0F1_ATP_synthase_subunit_I"/>
    <property type="match status" value="1"/>
</dbReference>
<dbReference type="Proteomes" id="UP000321635">
    <property type="component" value="Unassembled WGS sequence"/>
</dbReference>
<keyword evidence="1 3" id="KW-0472">Membrane</keyword>
<gene>
    <name evidence="4" type="ORF">ANI02nite_10310</name>
</gene>
<keyword evidence="1" id="KW-0813">Transport</keyword>
<keyword evidence="3" id="KW-1133">Transmembrane helix</keyword>
<reference evidence="4 5" key="1">
    <citation type="submission" date="2019-07" db="EMBL/GenBank/DDBJ databases">
        <title>Whole genome shotgun sequence of Acetobacter nitrogenifigens NBRC 105050.</title>
        <authorList>
            <person name="Hosoyama A."/>
            <person name="Uohara A."/>
            <person name="Ohji S."/>
            <person name="Ichikawa N."/>
        </authorList>
    </citation>
    <scope>NUCLEOTIDE SEQUENCE [LARGE SCALE GENOMIC DNA]</scope>
    <source>
        <strain evidence="4 5">NBRC 105050</strain>
    </source>
</reference>
<accession>A0A511X869</accession>
<dbReference type="AlphaFoldDB" id="A0A511X869"/>
<evidence type="ECO:0000313" key="5">
    <source>
        <dbReference type="Proteomes" id="UP000321635"/>
    </source>
</evidence>
<feature type="compositionally biased region" description="Basic and acidic residues" evidence="2">
    <location>
        <begin position="1"/>
        <end position="19"/>
    </location>
</feature>
<feature type="region of interest" description="Disordered" evidence="2">
    <location>
        <begin position="1"/>
        <end position="28"/>
    </location>
</feature>
<proteinExistence type="inferred from homology"/>
<evidence type="ECO:0000256" key="1">
    <source>
        <dbReference type="PIRNR" id="PIRNR032126"/>
    </source>
</evidence>
<dbReference type="STRING" id="1120919.GCA_000429165_01791"/>
<keyword evidence="5" id="KW-1185">Reference proteome</keyword>
<protein>
    <recommendedName>
        <fullName evidence="1">ATP synthase protein I</fullName>
    </recommendedName>
</protein>
<sequence length="99" mass="10773">MDEDKTSFEERLRAAETRHGKPVVEAGPDREDKSLMAMAARAGTEMVGGLLVGVLLGWGLDRWLHFRALFLVVFALLGGAAGVVNVWRLVKPPDDLGKS</sequence>
<evidence type="ECO:0000256" key="3">
    <source>
        <dbReference type="SAM" id="Phobius"/>
    </source>
</evidence>
<dbReference type="InterPro" id="IPR032820">
    <property type="entry name" value="ATPase_put"/>
</dbReference>
<dbReference type="EMBL" id="BJYF01000005">
    <property type="protein sequence ID" value="GEN59147.1"/>
    <property type="molecule type" value="Genomic_DNA"/>
</dbReference>
<dbReference type="Pfam" id="PF09527">
    <property type="entry name" value="ATPase_gene1"/>
    <property type="match status" value="1"/>
</dbReference>
<keyword evidence="1" id="KW-0406">Ion transport</keyword>
<evidence type="ECO:0000313" key="4">
    <source>
        <dbReference type="EMBL" id="GEN59147.1"/>
    </source>
</evidence>
<evidence type="ECO:0000256" key="2">
    <source>
        <dbReference type="SAM" id="MobiDB-lite"/>
    </source>
</evidence>
<keyword evidence="1" id="KW-0375">Hydrogen ion transport</keyword>
<comment type="similarity">
    <text evidence="1">Belongs to the bacterial AtpI family.</text>
</comment>
<dbReference type="OrthoDB" id="7224881at2"/>
<feature type="transmembrane region" description="Helical" evidence="3">
    <location>
        <begin position="66"/>
        <end position="90"/>
    </location>
</feature>
<dbReference type="GO" id="GO:1902600">
    <property type="term" value="P:proton transmembrane transport"/>
    <property type="evidence" value="ECO:0007669"/>
    <property type="project" value="UniProtKB-KW"/>
</dbReference>
<comment type="caution">
    <text evidence="4">The sequence shown here is derived from an EMBL/GenBank/DDBJ whole genome shotgun (WGS) entry which is preliminary data.</text>
</comment>
<dbReference type="RefSeq" id="WP_026397783.1">
    <property type="nucleotide sequence ID" value="NZ_AUBI01000005.1"/>
</dbReference>
<comment type="function">
    <text evidence="1">A possible function for this protein is to guide the assembly of the membrane sector of the ATPase enzyme complex.</text>
</comment>
<feature type="transmembrane region" description="Helical" evidence="3">
    <location>
        <begin position="42"/>
        <end position="60"/>
    </location>
</feature>
<dbReference type="GO" id="GO:0045259">
    <property type="term" value="C:proton-transporting ATP synthase complex"/>
    <property type="evidence" value="ECO:0007669"/>
    <property type="project" value="UniProtKB-UniRule"/>
</dbReference>
<organism evidence="4 5">
    <name type="scientific">Acetobacter nitrogenifigens DSM 23921 = NBRC 105050</name>
    <dbReference type="NCBI Taxonomy" id="1120919"/>
    <lineage>
        <taxon>Bacteria</taxon>
        <taxon>Pseudomonadati</taxon>
        <taxon>Pseudomonadota</taxon>
        <taxon>Alphaproteobacteria</taxon>
        <taxon>Acetobacterales</taxon>
        <taxon>Acetobacteraceae</taxon>
        <taxon>Acetobacter</taxon>
    </lineage>
</organism>
<dbReference type="InterPro" id="IPR016989">
    <property type="entry name" value="Atp1_alphaprobac"/>
</dbReference>
<name>A0A511X869_9PROT</name>